<dbReference type="EMBL" id="AGUF01000060">
    <property type="protein sequence ID" value="EHK64529.1"/>
    <property type="molecule type" value="Genomic_DNA"/>
</dbReference>
<dbReference type="RefSeq" id="WP_008165493.1">
    <property type="nucleotide sequence ID" value="NZ_AGUF01000060.1"/>
</dbReference>
<accession>H0FAW6</accession>
<feature type="chain" id="PRO_5003533298" evidence="1">
    <location>
        <begin position="26"/>
        <end position="236"/>
    </location>
</feature>
<feature type="signal peptide" evidence="1">
    <location>
        <begin position="1"/>
        <end position="25"/>
    </location>
</feature>
<keyword evidence="3" id="KW-1185">Reference proteome</keyword>
<dbReference type="PROSITE" id="PS51257">
    <property type="entry name" value="PROKAR_LIPOPROTEIN"/>
    <property type="match status" value="1"/>
</dbReference>
<organism evidence="2 3">
    <name type="scientific">Achromobacter arsenitoxydans SY8</name>
    <dbReference type="NCBI Taxonomy" id="477184"/>
    <lineage>
        <taxon>Bacteria</taxon>
        <taxon>Pseudomonadati</taxon>
        <taxon>Pseudomonadota</taxon>
        <taxon>Betaproteobacteria</taxon>
        <taxon>Burkholderiales</taxon>
        <taxon>Alcaligenaceae</taxon>
        <taxon>Achromobacter</taxon>
    </lineage>
</organism>
<evidence type="ECO:0000313" key="2">
    <source>
        <dbReference type="EMBL" id="EHK64529.1"/>
    </source>
</evidence>
<gene>
    <name evidence="2" type="ORF">KYC_19614</name>
</gene>
<evidence type="ECO:0000313" key="3">
    <source>
        <dbReference type="Proteomes" id="UP000003113"/>
    </source>
</evidence>
<sequence>MIPEAPRAGRAIRYAAAALACAALAACGVSRVDEVSVKWPPFKDGTLVALPSDLAQCPDLAGVYRAQGERREGDPQAALLKDLHDFLLYPLDLPGLRATSEPAWRSSPAATVAFSRAADGWDVLALDGQGARAAGRLPLLAAADGAPEDESLRRPGDALRREAGCTQGRLWVSVRHDWRQHESTGVRRHVAILRKESGGLLVTVQRESDTIGMLLPWYTNDSSQAQYWFAPAADHP</sequence>
<comment type="caution">
    <text evidence="2">The sequence shown here is derived from an EMBL/GenBank/DDBJ whole genome shotgun (WGS) entry which is preliminary data.</text>
</comment>
<name>H0FAW6_9BURK</name>
<evidence type="ECO:0000256" key="1">
    <source>
        <dbReference type="SAM" id="SignalP"/>
    </source>
</evidence>
<dbReference type="AlphaFoldDB" id="H0FAW6"/>
<reference evidence="2 3" key="1">
    <citation type="journal article" date="2012" name="J. Bacteriol.">
        <title>Genome sequence of the highly efficient arsenite-oxidizing bacterium Achromobacter arsenitoxydans SY8.</title>
        <authorList>
            <person name="Li X."/>
            <person name="Hu Y."/>
            <person name="Gong J."/>
            <person name="Lin Y."/>
            <person name="Johnstone L."/>
            <person name="Rensing C."/>
            <person name="Wang G."/>
        </authorList>
    </citation>
    <scope>NUCLEOTIDE SEQUENCE [LARGE SCALE GENOMIC DNA]</scope>
    <source>
        <strain evidence="2 3">SY8</strain>
    </source>
</reference>
<keyword evidence="2" id="KW-0449">Lipoprotein</keyword>
<dbReference type="PATRIC" id="fig|477184.5.peg.3854"/>
<keyword evidence="1" id="KW-0732">Signal</keyword>
<dbReference type="Proteomes" id="UP000003113">
    <property type="component" value="Unassembled WGS sequence"/>
</dbReference>
<dbReference type="STRING" id="477184.KYC_19614"/>
<proteinExistence type="predicted"/>
<protein>
    <submittedName>
        <fullName evidence="2">Lipoprotein 13</fullName>
    </submittedName>
</protein>